<evidence type="ECO:0000313" key="3">
    <source>
        <dbReference type="Proteomes" id="UP000730481"/>
    </source>
</evidence>
<feature type="domain" description="Heterokaryon incompatibility" evidence="1">
    <location>
        <begin position="78"/>
        <end position="252"/>
    </location>
</feature>
<dbReference type="InterPro" id="IPR052895">
    <property type="entry name" value="HetReg/Transcr_Mod"/>
</dbReference>
<dbReference type="Pfam" id="PF06985">
    <property type="entry name" value="HET"/>
    <property type="match status" value="1"/>
</dbReference>
<accession>A0A9P5ARJ6</accession>
<reference evidence="2" key="1">
    <citation type="journal article" date="2017" name="Mycologia">
        <title>Fusarium algeriense, sp. nov., a novel toxigenic crown rot pathogen of durum wheat from Algeria is nested in the Fusarium burgessii species complex.</title>
        <authorList>
            <person name="Laraba I."/>
            <person name="Keddad A."/>
            <person name="Boureghda H."/>
            <person name="Abdallah N."/>
            <person name="Vaughan M.M."/>
            <person name="Proctor R.H."/>
            <person name="Busman M."/>
            <person name="O'Donnell K."/>
        </authorList>
    </citation>
    <scope>NUCLEOTIDE SEQUENCE</scope>
    <source>
        <strain evidence="2">NRRL 25174</strain>
    </source>
</reference>
<dbReference type="PANTHER" id="PTHR24148">
    <property type="entry name" value="ANKYRIN REPEAT DOMAIN-CONTAINING PROTEIN 39 HOMOLOG-RELATED"/>
    <property type="match status" value="1"/>
</dbReference>
<name>A0A9P5ARJ6_9HYPO</name>
<sequence length="513" mass="59137">MNQETRASSNEAKANEPPGLDIFCTPENSDFLSKVHYEDLNNTEREIRLLKILPDSGSGFVECELLPSVKLANVRKRYLALSYCAGDPRNTNAILVNGAKCNVFANLHHALMTVRYFWESRPQKKDLLLWVDQICINQVNLAERSHQVGFMKDIYQNAEETLVCLSVNETEGRGMQWLIQLEQYYIDHLLEKHLHETRISTEGSKDDSTFRSYGVITYLRDMINENDFADNWIEFFHVLKSPWWDRAWVFQEFIISARMTFLFGEHSISYSKMVPFLLGICTATLESICEPHVRRHQVFTRLVERSQYSTEEIEEAANKVYNMIMTKDEWIHRSDLEYLLVHNSNSQASDPRDKIYSVLGLAHPGYGIVPDYSPTNDLNKVLIETTRQIILHTDCLAVLIYLDHSAPHHNNAIGLPSWAVNWMVKINTYGYKSGNSILKSTGFMCHCIKDETADASFSQLAHPEEPGRITTALEVWGVCLDYNMQKWSSETIYKGLRDHTIIAERTFSSEEMH</sequence>
<dbReference type="InterPro" id="IPR010730">
    <property type="entry name" value="HET"/>
</dbReference>
<organism evidence="2 3">
    <name type="scientific">Fusarium beomiforme</name>
    <dbReference type="NCBI Taxonomy" id="44412"/>
    <lineage>
        <taxon>Eukaryota</taxon>
        <taxon>Fungi</taxon>
        <taxon>Dikarya</taxon>
        <taxon>Ascomycota</taxon>
        <taxon>Pezizomycotina</taxon>
        <taxon>Sordariomycetes</taxon>
        <taxon>Hypocreomycetidae</taxon>
        <taxon>Hypocreales</taxon>
        <taxon>Nectriaceae</taxon>
        <taxon>Fusarium</taxon>
        <taxon>Fusarium burgessii species complex</taxon>
    </lineage>
</organism>
<reference evidence="2" key="2">
    <citation type="submission" date="2020-02" db="EMBL/GenBank/DDBJ databases">
        <title>Identification and distribution of gene clusters putatively required for synthesis of sphingolipid metabolism inhibitors in phylogenetically diverse species of the filamentous fungus Fusarium.</title>
        <authorList>
            <person name="Kim H.-S."/>
            <person name="Busman M."/>
            <person name="Brown D.W."/>
            <person name="Divon H."/>
            <person name="Uhlig S."/>
            <person name="Proctor R.H."/>
        </authorList>
    </citation>
    <scope>NUCLEOTIDE SEQUENCE</scope>
    <source>
        <strain evidence="2">NRRL 25174</strain>
    </source>
</reference>
<evidence type="ECO:0000313" key="2">
    <source>
        <dbReference type="EMBL" id="KAF4343650.1"/>
    </source>
</evidence>
<gene>
    <name evidence="2" type="ORF">FBEOM_2390</name>
</gene>
<dbReference type="Proteomes" id="UP000730481">
    <property type="component" value="Unassembled WGS sequence"/>
</dbReference>
<comment type="caution">
    <text evidence="2">The sequence shown here is derived from an EMBL/GenBank/DDBJ whole genome shotgun (WGS) entry which is preliminary data.</text>
</comment>
<dbReference type="AlphaFoldDB" id="A0A9P5ARJ6"/>
<dbReference type="EMBL" id="PVQB02000084">
    <property type="protein sequence ID" value="KAF4343650.1"/>
    <property type="molecule type" value="Genomic_DNA"/>
</dbReference>
<proteinExistence type="predicted"/>
<dbReference type="PANTHER" id="PTHR24148:SF73">
    <property type="entry name" value="HET DOMAIN PROTEIN (AFU_ORTHOLOGUE AFUA_8G01020)"/>
    <property type="match status" value="1"/>
</dbReference>
<evidence type="ECO:0000259" key="1">
    <source>
        <dbReference type="Pfam" id="PF06985"/>
    </source>
</evidence>
<protein>
    <submittedName>
        <fullName evidence="2">Heterokaryon incompatibility 6 OR allele</fullName>
    </submittedName>
</protein>
<dbReference type="OrthoDB" id="3477286at2759"/>
<keyword evidence="3" id="KW-1185">Reference proteome</keyword>